<name>A0A1E3S2R4_9MYCO</name>
<dbReference type="EMBL" id="MIGZ01000003">
    <property type="protein sequence ID" value="ODQ96475.1"/>
    <property type="molecule type" value="Genomic_DNA"/>
</dbReference>
<reference evidence="2" key="1">
    <citation type="submission" date="2016-09" db="EMBL/GenBank/DDBJ databases">
        <authorList>
            <person name="Greninger A.L."/>
            <person name="Jerome K.R."/>
            <person name="Mcnair B."/>
            <person name="Wallis C."/>
            <person name="Fang F."/>
        </authorList>
    </citation>
    <scope>NUCLEOTIDE SEQUENCE [LARGE SCALE GENOMIC DNA]</scope>
    <source>
        <strain evidence="2">M7</strain>
    </source>
</reference>
<protein>
    <submittedName>
        <fullName evidence="1">Uncharacterized protein</fullName>
    </submittedName>
</protein>
<accession>A0A1E3S2R4</accession>
<organism evidence="1 2">
    <name type="scientific">Mycolicibacterium holsaticum</name>
    <dbReference type="NCBI Taxonomy" id="152142"/>
    <lineage>
        <taxon>Bacteria</taxon>
        <taxon>Bacillati</taxon>
        <taxon>Actinomycetota</taxon>
        <taxon>Actinomycetes</taxon>
        <taxon>Mycobacteriales</taxon>
        <taxon>Mycobacteriaceae</taxon>
        <taxon>Mycolicibacterium</taxon>
    </lineage>
</organism>
<keyword evidence="2" id="KW-1185">Reference proteome</keyword>
<proteinExistence type="predicted"/>
<evidence type="ECO:0000313" key="1">
    <source>
        <dbReference type="EMBL" id="ODQ96475.1"/>
    </source>
</evidence>
<gene>
    <name evidence="1" type="ORF">BHQ17_00940</name>
</gene>
<sequence length="116" mass="12173">MAAAHGAGCGPLGYDPVVERAAEIVNRSTMVYLNHTGENIPADGPHPTAILSDLGIDAGKDLSLHGAGQDEVNALKGLLIQGYKAIPDCSYTDFGASHLYDEQTGFHLITVILVTK</sequence>
<comment type="caution">
    <text evidence="1">The sequence shown here is derived from an EMBL/GenBank/DDBJ whole genome shotgun (WGS) entry which is preliminary data.</text>
</comment>
<evidence type="ECO:0000313" key="2">
    <source>
        <dbReference type="Proteomes" id="UP000094243"/>
    </source>
</evidence>
<dbReference type="Proteomes" id="UP000094243">
    <property type="component" value="Unassembled WGS sequence"/>
</dbReference>
<dbReference type="AlphaFoldDB" id="A0A1E3S2R4"/>